<dbReference type="OrthoDB" id="176055at2"/>
<keyword evidence="1" id="KW-0472">Membrane</keyword>
<keyword evidence="3" id="KW-1185">Reference proteome</keyword>
<evidence type="ECO:0000313" key="2">
    <source>
        <dbReference type="EMBL" id="TDU81591.1"/>
    </source>
</evidence>
<dbReference type="EMBL" id="SOCA01000001">
    <property type="protein sequence ID" value="TDU81591.1"/>
    <property type="molecule type" value="Genomic_DNA"/>
</dbReference>
<dbReference type="AlphaFoldDB" id="A0A4R7SR66"/>
<keyword evidence="1" id="KW-0812">Transmembrane</keyword>
<comment type="caution">
    <text evidence="2">The sequence shown here is derived from an EMBL/GenBank/DDBJ whole genome shotgun (WGS) entry which is preliminary data.</text>
</comment>
<evidence type="ECO:0000313" key="3">
    <source>
        <dbReference type="Proteomes" id="UP000295662"/>
    </source>
</evidence>
<accession>A0A4R7SR66</accession>
<name>A0A4R7SR66_9BACT</name>
<protein>
    <submittedName>
        <fullName evidence="2">Uncharacterized protein</fullName>
    </submittedName>
</protein>
<feature type="transmembrane region" description="Helical" evidence="1">
    <location>
        <begin position="307"/>
        <end position="330"/>
    </location>
</feature>
<reference evidence="2 3" key="1">
    <citation type="submission" date="2019-03" db="EMBL/GenBank/DDBJ databases">
        <title>Genomic Encyclopedia of Archaeal and Bacterial Type Strains, Phase II (KMG-II): from individual species to whole genera.</title>
        <authorList>
            <person name="Goeker M."/>
        </authorList>
    </citation>
    <scope>NUCLEOTIDE SEQUENCE [LARGE SCALE GENOMIC DNA]</scope>
    <source>
        <strain evidence="2 3">ATCC 25309</strain>
    </source>
</reference>
<proteinExistence type="predicted"/>
<evidence type="ECO:0000256" key="1">
    <source>
        <dbReference type="SAM" id="Phobius"/>
    </source>
</evidence>
<organism evidence="2 3">
    <name type="scientific">Prosthecobacter fusiformis</name>
    <dbReference type="NCBI Taxonomy" id="48464"/>
    <lineage>
        <taxon>Bacteria</taxon>
        <taxon>Pseudomonadati</taxon>
        <taxon>Verrucomicrobiota</taxon>
        <taxon>Verrucomicrobiia</taxon>
        <taxon>Verrucomicrobiales</taxon>
        <taxon>Verrucomicrobiaceae</taxon>
        <taxon>Prosthecobacter</taxon>
    </lineage>
</organism>
<keyword evidence="1" id="KW-1133">Transmembrane helix</keyword>
<dbReference type="Proteomes" id="UP000295662">
    <property type="component" value="Unassembled WGS sequence"/>
</dbReference>
<gene>
    <name evidence="2" type="ORF">EI77_00901</name>
</gene>
<sequence>MKRLLLLVIFASQAQAQKSITDEVLNEADGTRLEIRSVFDPLPPSGYAPMRIVATNGSLQDGLWDFTFGSETQDYRRNNLHTSRLNLPVPARSTQSALFLVPLAPDYGSTTTYRNSAHQLQITLNGPAQRSFSEHSNRTIDFPAIALSKTLADNSLDGLNDEVEQKNKTKSGYSSGANVFGSRFLPEEVPEDWLGVSGFDYVMLTDTDWQVMKPGSRNALLQWTRLGGRLHFYCKSEKPGNLPADSPAYGLGKIETFRWNGSKMPASETVSRYWNGSQRLQALFSEHTTYSDWPLLQALGKRSFNSWQVIVFLAIFGILVGPVNLFVLAPAGRRHRLFVTTPLLSLGASVVMVGIILFQDGIGGTGARSVFIELEPEEAAAYVTQKQVSRTGVLLGAGFDARQPSLIEPLTLPDSEWVKLKNTHDAQPVNLTHNGASRGGNFFQSRTEQGQLIRAVISTRARLEVTPAPSPDEAPSVVSALGFTVQEMYYADANGGLWTLASPLATGQKAALSKAEPEQLRTWWKAHQKAVKIAGLQELVVTPQNEFFAAAQSAPDFTQDTLSSIRWQEDKIIVHGSVTPP</sequence>
<dbReference type="RefSeq" id="WP_133793529.1">
    <property type="nucleotide sequence ID" value="NZ_SOCA01000001.1"/>
</dbReference>
<feature type="transmembrane region" description="Helical" evidence="1">
    <location>
        <begin position="337"/>
        <end position="358"/>
    </location>
</feature>